<evidence type="ECO:0000313" key="2">
    <source>
        <dbReference type="EMBL" id="GBM02951.1"/>
    </source>
</evidence>
<reference evidence="2 3" key="1">
    <citation type="journal article" date="2019" name="Sci. Rep.">
        <title>Orb-weaving spider Araneus ventricosus genome elucidates the spidroin gene catalogue.</title>
        <authorList>
            <person name="Kono N."/>
            <person name="Nakamura H."/>
            <person name="Ohtoshi R."/>
            <person name="Moran D.A.P."/>
            <person name="Shinohara A."/>
            <person name="Yoshida Y."/>
            <person name="Fujiwara M."/>
            <person name="Mori M."/>
            <person name="Tomita M."/>
            <person name="Arakawa K."/>
        </authorList>
    </citation>
    <scope>NUCLEOTIDE SEQUENCE [LARGE SCALE GENOMIC DNA]</scope>
</reference>
<name>A0A4Y2CEV4_ARAVE</name>
<protein>
    <recommendedName>
        <fullName evidence="1">HAT C-terminal dimerisation domain-containing protein</fullName>
    </recommendedName>
</protein>
<feature type="domain" description="HAT C-terminal dimerisation" evidence="1">
    <location>
        <begin position="213"/>
        <end position="258"/>
    </location>
</feature>
<dbReference type="Pfam" id="PF05699">
    <property type="entry name" value="Dimer_Tnp_hAT"/>
    <property type="match status" value="1"/>
</dbReference>
<dbReference type="PANTHER" id="PTHR46289:SF14">
    <property type="entry name" value="DUF4371 DOMAIN-CONTAINING PROTEIN"/>
    <property type="match status" value="1"/>
</dbReference>
<keyword evidence="3" id="KW-1185">Reference proteome</keyword>
<dbReference type="AlphaFoldDB" id="A0A4Y2CEV4"/>
<dbReference type="OrthoDB" id="7947417at2759"/>
<accession>A0A4Y2CEV4</accession>
<dbReference type="GO" id="GO:0046983">
    <property type="term" value="F:protein dimerization activity"/>
    <property type="evidence" value="ECO:0007669"/>
    <property type="project" value="InterPro"/>
</dbReference>
<dbReference type="InterPro" id="IPR008906">
    <property type="entry name" value="HATC_C_dom"/>
</dbReference>
<evidence type="ECO:0000313" key="3">
    <source>
        <dbReference type="Proteomes" id="UP000499080"/>
    </source>
</evidence>
<evidence type="ECO:0000259" key="1">
    <source>
        <dbReference type="Pfam" id="PF05699"/>
    </source>
</evidence>
<proteinExistence type="predicted"/>
<dbReference type="EMBL" id="BGPR01000185">
    <property type="protein sequence ID" value="GBM02951.1"/>
    <property type="molecule type" value="Genomic_DNA"/>
</dbReference>
<sequence>MTDRVNNWTTDTVFGAMILLRQIDYEFVCLSEIWSEVLVKLDCTNKSLQGKSATLYVASSLLTGWAKNIQHLPDEGVHKYADKAKNVCDSMSIKSSFTVKRLRQVKRMAGEIAEDEAHLVCAEKSFELECFKVYDRLISEIKSRSDICHTISSDFSFLSGKALNESSVSYLEKCAADFGAKYNRDTDTLEIISEVATFKFRFKELVKKISTTSHLDILKVISKYGLRNAYPNIEITLRIFMTMPVSVASCERSFNKLKIIKN</sequence>
<dbReference type="Proteomes" id="UP000499080">
    <property type="component" value="Unassembled WGS sequence"/>
</dbReference>
<comment type="caution">
    <text evidence="2">The sequence shown here is derived from an EMBL/GenBank/DDBJ whole genome shotgun (WGS) entry which is preliminary data.</text>
</comment>
<organism evidence="2 3">
    <name type="scientific">Araneus ventricosus</name>
    <name type="common">Orbweaver spider</name>
    <name type="synonym">Epeira ventricosa</name>
    <dbReference type="NCBI Taxonomy" id="182803"/>
    <lineage>
        <taxon>Eukaryota</taxon>
        <taxon>Metazoa</taxon>
        <taxon>Ecdysozoa</taxon>
        <taxon>Arthropoda</taxon>
        <taxon>Chelicerata</taxon>
        <taxon>Arachnida</taxon>
        <taxon>Araneae</taxon>
        <taxon>Araneomorphae</taxon>
        <taxon>Entelegynae</taxon>
        <taxon>Araneoidea</taxon>
        <taxon>Araneidae</taxon>
        <taxon>Araneus</taxon>
    </lineage>
</organism>
<dbReference type="InterPro" id="IPR052958">
    <property type="entry name" value="IFN-induced_PKR_regulator"/>
</dbReference>
<dbReference type="PANTHER" id="PTHR46289">
    <property type="entry name" value="52 KDA REPRESSOR OF THE INHIBITOR OF THE PROTEIN KINASE-LIKE PROTEIN-RELATED"/>
    <property type="match status" value="1"/>
</dbReference>
<gene>
    <name evidence="2" type="ORF">AVEN_269865_1</name>
</gene>